<dbReference type="Proteomes" id="UP001630127">
    <property type="component" value="Unassembled WGS sequence"/>
</dbReference>
<name>A0ABD3AF12_9GENT</name>
<keyword evidence="2" id="KW-1185">Reference proteome</keyword>
<evidence type="ECO:0000313" key="1">
    <source>
        <dbReference type="EMBL" id="KAL3529050.1"/>
    </source>
</evidence>
<gene>
    <name evidence="1" type="ORF">ACH5RR_008372</name>
</gene>
<evidence type="ECO:0000313" key="2">
    <source>
        <dbReference type="Proteomes" id="UP001630127"/>
    </source>
</evidence>
<sequence length="73" mass="8162">MESEEPQSDWKMAVTTITRYFSEILILIPVMHRMLTTEGHGHEVLEVAVACRLDKKASSVIGDAHLGGEEFGY</sequence>
<accession>A0ABD3AF12</accession>
<dbReference type="EMBL" id="JBJUIK010000004">
    <property type="protein sequence ID" value="KAL3529050.1"/>
    <property type="molecule type" value="Genomic_DNA"/>
</dbReference>
<comment type="caution">
    <text evidence="1">The sequence shown here is derived from an EMBL/GenBank/DDBJ whole genome shotgun (WGS) entry which is preliminary data.</text>
</comment>
<proteinExistence type="predicted"/>
<reference evidence="1 2" key="1">
    <citation type="submission" date="2024-11" db="EMBL/GenBank/DDBJ databases">
        <title>A near-complete genome assembly of Cinchona calisaya.</title>
        <authorList>
            <person name="Lian D.C."/>
            <person name="Zhao X.W."/>
            <person name="Wei L."/>
        </authorList>
    </citation>
    <scope>NUCLEOTIDE SEQUENCE [LARGE SCALE GENOMIC DNA]</scope>
    <source>
        <tissue evidence="1">Nenye</tissue>
    </source>
</reference>
<organism evidence="1 2">
    <name type="scientific">Cinchona calisaya</name>
    <dbReference type="NCBI Taxonomy" id="153742"/>
    <lineage>
        <taxon>Eukaryota</taxon>
        <taxon>Viridiplantae</taxon>
        <taxon>Streptophyta</taxon>
        <taxon>Embryophyta</taxon>
        <taxon>Tracheophyta</taxon>
        <taxon>Spermatophyta</taxon>
        <taxon>Magnoliopsida</taxon>
        <taxon>eudicotyledons</taxon>
        <taxon>Gunneridae</taxon>
        <taxon>Pentapetalae</taxon>
        <taxon>asterids</taxon>
        <taxon>lamiids</taxon>
        <taxon>Gentianales</taxon>
        <taxon>Rubiaceae</taxon>
        <taxon>Cinchonoideae</taxon>
        <taxon>Cinchoneae</taxon>
        <taxon>Cinchona</taxon>
    </lineage>
</organism>
<dbReference type="AlphaFoldDB" id="A0ABD3AF12"/>
<protein>
    <submittedName>
        <fullName evidence="1">Uncharacterized protein</fullName>
    </submittedName>
</protein>